<dbReference type="PANTHER" id="PTHR42711">
    <property type="entry name" value="ABC TRANSPORTER ATP-BINDING PROTEIN"/>
    <property type="match status" value="1"/>
</dbReference>
<dbReference type="PANTHER" id="PTHR42711:SF1">
    <property type="entry name" value="ABC-TRANSPORT PROTEIN, ATP-BINDING COMPONENT"/>
    <property type="match status" value="1"/>
</dbReference>
<dbReference type="Pfam" id="PF00005">
    <property type="entry name" value="ABC_tran"/>
    <property type="match status" value="1"/>
</dbReference>
<dbReference type="InterPro" id="IPR027417">
    <property type="entry name" value="P-loop_NTPase"/>
</dbReference>
<dbReference type="SUPFAM" id="SSF52540">
    <property type="entry name" value="P-loop containing nucleoside triphosphate hydrolases"/>
    <property type="match status" value="1"/>
</dbReference>
<evidence type="ECO:0000313" key="6">
    <source>
        <dbReference type="Proteomes" id="UP000323560"/>
    </source>
</evidence>
<dbReference type="GO" id="GO:0005524">
    <property type="term" value="F:ATP binding"/>
    <property type="evidence" value="ECO:0007669"/>
    <property type="project" value="UniProtKB-KW"/>
</dbReference>
<keyword evidence="1" id="KW-0813">Transport</keyword>
<name>A0AAP9JIV8_GLUTH</name>
<dbReference type="PROSITE" id="PS50893">
    <property type="entry name" value="ABC_TRANSPORTER_2"/>
    <property type="match status" value="1"/>
</dbReference>
<dbReference type="PROSITE" id="PS00211">
    <property type="entry name" value="ABC_TRANSPORTER_1"/>
    <property type="match status" value="1"/>
</dbReference>
<keyword evidence="3 5" id="KW-0067">ATP-binding</keyword>
<dbReference type="InterPro" id="IPR017871">
    <property type="entry name" value="ABC_transporter-like_CS"/>
</dbReference>
<dbReference type="Proteomes" id="UP000323560">
    <property type="component" value="Chromosome"/>
</dbReference>
<dbReference type="SMART" id="SM00382">
    <property type="entry name" value="AAA"/>
    <property type="match status" value="1"/>
</dbReference>
<dbReference type="AlphaFoldDB" id="A0AAP9JIV8"/>
<evidence type="ECO:0000256" key="3">
    <source>
        <dbReference type="ARBA" id="ARBA00022840"/>
    </source>
</evidence>
<evidence type="ECO:0000313" key="5">
    <source>
        <dbReference type="EMBL" id="QEH97637.1"/>
    </source>
</evidence>
<dbReference type="KEGG" id="gti:FXF46_08490"/>
<reference evidence="5 6" key="1">
    <citation type="submission" date="2019-08" db="EMBL/GenBank/DDBJ databases">
        <title>Gluconobacter frateurii HD924 genome.</title>
        <authorList>
            <person name="Liu Y."/>
            <person name="Zhang P."/>
        </authorList>
    </citation>
    <scope>NUCLEOTIDE SEQUENCE [LARGE SCALE GENOMIC DNA]</scope>
    <source>
        <strain evidence="5 6">HD924</strain>
    </source>
</reference>
<gene>
    <name evidence="5" type="ORF">FXF46_08490</name>
</gene>
<protein>
    <submittedName>
        <fullName evidence="5">ATP-binding cassette domain-containing protein</fullName>
    </submittedName>
</protein>
<feature type="domain" description="ABC transporter" evidence="4">
    <location>
        <begin position="29"/>
        <end position="273"/>
    </location>
</feature>
<dbReference type="GO" id="GO:0016887">
    <property type="term" value="F:ATP hydrolysis activity"/>
    <property type="evidence" value="ECO:0007669"/>
    <property type="project" value="InterPro"/>
</dbReference>
<proteinExistence type="predicted"/>
<evidence type="ECO:0000256" key="2">
    <source>
        <dbReference type="ARBA" id="ARBA00022741"/>
    </source>
</evidence>
<dbReference type="Gene3D" id="3.40.50.300">
    <property type="entry name" value="P-loop containing nucleotide triphosphate hydrolases"/>
    <property type="match status" value="1"/>
</dbReference>
<sequence>MPERQSCLRTVGDIACQGPRSSMKTAAAIEVRDLRKTYQVRDGGSWRGKTREITALDGISFTVPAGEIAGFIGPNGAGKSTAIKILSGILRPTSGTVRVGDLVPWENRIAHVARIGVVFGQRTQLWWDLSVAEGLALLRDIYSVEPERFRRNRDRLAEALDLNGIMEQSVRQLSLGQRMRAEIAAALIHDPDVVILDEPTIGLDAPSKLAVRAFVRDLRRERGTTVLLTTHDMHDIEALADRVIVIGHGRILADSPFEALQATTLSERILEADFTGPPPDLFLPDGAVETERGTRSVTITFDPQRLPAPALVAHLSTLPGLGDLRIGRPAIEEIITRFYADHAS</sequence>
<organism evidence="5 6">
    <name type="scientific">Gluconobacter thailandicus</name>
    <dbReference type="NCBI Taxonomy" id="257438"/>
    <lineage>
        <taxon>Bacteria</taxon>
        <taxon>Pseudomonadati</taxon>
        <taxon>Pseudomonadota</taxon>
        <taxon>Alphaproteobacteria</taxon>
        <taxon>Acetobacterales</taxon>
        <taxon>Acetobacteraceae</taxon>
        <taxon>Gluconobacter</taxon>
    </lineage>
</organism>
<dbReference type="InterPro" id="IPR003439">
    <property type="entry name" value="ABC_transporter-like_ATP-bd"/>
</dbReference>
<keyword evidence="2" id="KW-0547">Nucleotide-binding</keyword>
<evidence type="ECO:0000259" key="4">
    <source>
        <dbReference type="PROSITE" id="PS50893"/>
    </source>
</evidence>
<accession>A0AAP9JIV8</accession>
<dbReference type="InterPro" id="IPR050763">
    <property type="entry name" value="ABC_transporter_ATP-binding"/>
</dbReference>
<dbReference type="EMBL" id="CP043043">
    <property type="protein sequence ID" value="QEH97637.1"/>
    <property type="molecule type" value="Genomic_DNA"/>
</dbReference>
<evidence type="ECO:0000256" key="1">
    <source>
        <dbReference type="ARBA" id="ARBA00022448"/>
    </source>
</evidence>
<dbReference type="InterPro" id="IPR003593">
    <property type="entry name" value="AAA+_ATPase"/>
</dbReference>
<dbReference type="CDD" id="cd03267">
    <property type="entry name" value="ABC_NatA_like"/>
    <property type="match status" value="1"/>
</dbReference>